<evidence type="ECO:0000256" key="14">
    <source>
        <dbReference type="ARBA" id="ARBA00048586"/>
    </source>
</evidence>
<evidence type="ECO:0000256" key="8">
    <source>
        <dbReference type="ARBA" id="ARBA00022692"/>
    </source>
</evidence>
<dbReference type="InterPro" id="IPR050324">
    <property type="entry name" value="CDP-alcohol_PTase-I"/>
</dbReference>
<dbReference type="EC" id="2.7.8.5" evidence="4 15"/>
<accession>A0A656D4Q8</accession>
<keyword evidence="6" id="KW-0444">Lipid biosynthesis</keyword>
<protein>
    <recommendedName>
        <fullName evidence="5 15">CDP-diacylglycerol--glycerol-3-phosphate 3-phosphatidyltransferase</fullName>
        <ecNumber evidence="4 15">2.7.8.5</ecNumber>
    </recommendedName>
</protein>
<dbReference type="EMBL" id="CZVU01000006">
    <property type="protein sequence ID" value="CUS97296.1"/>
    <property type="molecule type" value="Genomic_DNA"/>
</dbReference>
<keyword evidence="13" id="KW-1208">Phospholipid metabolism</keyword>
<organism evidence="18 19">
    <name type="scientific">Kryptobacter tengchongensis</name>
    <dbReference type="NCBI Taxonomy" id="1643429"/>
    <lineage>
        <taxon>Bacteria</taxon>
        <taxon>Pseudomonadati</taxon>
        <taxon>Candidatus Kryptoniota</taxon>
        <taxon>Candidatus Kryptobacter</taxon>
    </lineage>
</organism>
<evidence type="ECO:0000256" key="15">
    <source>
        <dbReference type="NCBIfam" id="TIGR00560"/>
    </source>
</evidence>
<feature type="transmembrane region" description="Helical" evidence="17">
    <location>
        <begin position="160"/>
        <end position="180"/>
    </location>
</feature>
<name>A0A656D4Q8_KRYT1</name>
<keyword evidence="10" id="KW-0443">Lipid metabolism</keyword>
<dbReference type="NCBIfam" id="TIGR00560">
    <property type="entry name" value="pgsA"/>
    <property type="match status" value="1"/>
</dbReference>
<dbReference type="AlphaFoldDB" id="A0A656D4Q8"/>
<gene>
    <name evidence="18" type="ORF">JGI24_00249</name>
</gene>
<dbReference type="OrthoDB" id="9785031at2"/>
<dbReference type="GO" id="GO:0046474">
    <property type="term" value="P:glycerophospholipid biosynthetic process"/>
    <property type="evidence" value="ECO:0007669"/>
    <property type="project" value="TreeGrafter"/>
</dbReference>
<evidence type="ECO:0000256" key="5">
    <source>
        <dbReference type="ARBA" id="ARBA00014944"/>
    </source>
</evidence>
<dbReference type="PROSITE" id="PS00379">
    <property type="entry name" value="CDP_ALCOHOL_P_TRANSF"/>
    <property type="match status" value="1"/>
</dbReference>
<keyword evidence="8 17" id="KW-0812">Transmembrane</keyword>
<evidence type="ECO:0000256" key="4">
    <source>
        <dbReference type="ARBA" id="ARBA00013170"/>
    </source>
</evidence>
<dbReference type="PANTHER" id="PTHR14269:SF62">
    <property type="entry name" value="CDP-DIACYLGLYCEROL--GLYCEROL-3-PHOSPHATE 3-PHOSPHATIDYLTRANSFERASE 1, CHLOROPLASTIC"/>
    <property type="match status" value="1"/>
</dbReference>
<comment type="pathway">
    <text evidence="2">Phospholipid metabolism; phosphatidylglycerol biosynthesis; phosphatidylglycerol from CDP-diacylglycerol: step 1/2.</text>
</comment>
<evidence type="ECO:0000256" key="16">
    <source>
        <dbReference type="RuleBase" id="RU003750"/>
    </source>
</evidence>
<keyword evidence="9 17" id="KW-1133">Transmembrane helix</keyword>
<dbReference type="GO" id="GO:0016020">
    <property type="term" value="C:membrane"/>
    <property type="evidence" value="ECO:0007669"/>
    <property type="project" value="UniProtKB-SubCell"/>
</dbReference>
<comment type="similarity">
    <text evidence="3 16">Belongs to the CDP-alcohol phosphatidyltransferase class-I family.</text>
</comment>
<feature type="transmembrane region" description="Helical" evidence="17">
    <location>
        <begin position="6"/>
        <end position="23"/>
    </location>
</feature>
<evidence type="ECO:0000256" key="17">
    <source>
        <dbReference type="SAM" id="Phobius"/>
    </source>
</evidence>
<keyword evidence="7 16" id="KW-0808">Transferase</keyword>
<dbReference type="InterPro" id="IPR048254">
    <property type="entry name" value="CDP_ALCOHOL_P_TRANSF_CS"/>
</dbReference>
<keyword evidence="11 17" id="KW-0472">Membrane</keyword>
<keyword evidence="12" id="KW-0594">Phospholipid biosynthesis</keyword>
<evidence type="ECO:0000256" key="11">
    <source>
        <dbReference type="ARBA" id="ARBA00023136"/>
    </source>
</evidence>
<evidence type="ECO:0000256" key="7">
    <source>
        <dbReference type="ARBA" id="ARBA00022679"/>
    </source>
</evidence>
<comment type="subcellular location">
    <subcellularLocation>
        <location evidence="1">Membrane</location>
        <topology evidence="1">Multi-pass membrane protein</topology>
    </subcellularLocation>
</comment>
<evidence type="ECO:0000256" key="1">
    <source>
        <dbReference type="ARBA" id="ARBA00004141"/>
    </source>
</evidence>
<evidence type="ECO:0000256" key="3">
    <source>
        <dbReference type="ARBA" id="ARBA00010441"/>
    </source>
</evidence>
<evidence type="ECO:0000256" key="2">
    <source>
        <dbReference type="ARBA" id="ARBA00005042"/>
    </source>
</evidence>
<evidence type="ECO:0000313" key="19">
    <source>
        <dbReference type="Proteomes" id="UP000243065"/>
    </source>
</evidence>
<dbReference type="InterPro" id="IPR043130">
    <property type="entry name" value="CDP-OH_PTrfase_TM_dom"/>
</dbReference>
<dbReference type="PANTHER" id="PTHR14269">
    <property type="entry name" value="CDP-DIACYLGLYCEROL--GLYCEROL-3-PHOSPHATE 3-PHOSPHATIDYLTRANSFERASE-RELATED"/>
    <property type="match status" value="1"/>
</dbReference>
<keyword evidence="19" id="KW-1185">Reference proteome</keyword>
<dbReference type="Gene3D" id="1.20.120.1760">
    <property type="match status" value="1"/>
</dbReference>
<sequence>MTLPNQLTILRIVLTPIFVVLLVSENISFKQISLLVYVIAALTDWYDGWIARKFGYTTQWGRFLDPLADKILTSSAFISFASLHLVETWMVVIIVIRDILITLLRSYAELKNKPVITTKSAKAKTFIQMIFIYYLLFAYVLNLSFEGINLELSILHPTLIYWLMLFVTVLTLWTGVVYLCDNWKIIKTLYVPAGKRASESI</sequence>
<evidence type="ECO:0000313" key="18">
    <source>
        <dbReference type="EMBL" id="CUS97296.1"/>
    </source>
</evidence>
<evidence type="ECO:0000256" key="10">
    <source>
        <dbReference type="ARBA" id="ARBA00023098"/>
    </source>
</evidence>
<feature type="transmembrane region" description="Helical" evidence="17">
    <location>
        <begin position="71"/>
        <end position="104"/>
    </location>
</feature>
<feature type="transmembrane region" description="Helical" evidence="17">
    <location>
        <begin position="125"/>
        <end position="145"/>
    </location>
</feature>
<dbReference type="Proteomes" id="UP000243065">
    <property type="component" value="Unassembled WGS sequence"/>
</dbReference>
<evidence type="ECO:0000256" key="13">
    <source>
        <dbReference type="ARBA" id="ARBA00023264"/>
    </source>
</evidence>
<proteinExistence type="inferred from homology"/>
<dbReference type="InterPro" id="IPR004570">
    <property type="entry name" value="Phosphatidylglycerol_P_synth"/>
</dbReference>
<dbReference type="InterPro" id="IPR000462">
    <property type="entry name" value="CDP-OH_P_trans"/>
</dbReference>
<dbReference type="GO" id="GO:0008444">
    <property type="term" value="F:CDP-diacylglycerol-glycerol-3-phosphate 3-phosphatidyltransferase activity"/>
    <property type="evidence" value="ECO:0007669"/>
    <property type="project" value="UniProtKB-UniRule"/>
</dbReference>
<dbReference type="PIRSF" id="PIRSF000847">
    <property type="entry name" value="Phos_ph_gly_syn"/>
    <property type="match status" value="1"/>
</dbReference>
<dbReference type="Pfam" id="PF01066">
    <property type="entry name" value="CDP-OH_P_transf"/>
    <property type="match status" value="1"/>
</dbReference>
<evidence type="ECO:0000256" key="12">
    <source>
        <dbReference type="ARBA" id="ARBA00023209"/>
    </source>
</evidence>
<evidence type="ECO:0000256" key="9">
    <source>
        <dbReference type="ARBA" id="ARBA00022989"/>
    </source>
</evidence>
<comment type="catalytic activity">
    <reaction evidence="14">
        <text>a CDP-1,2-diacyl-sn-glycerol + sn-glycerol 3-phosphate = a 1,2-diacyl-sn-glycero-3-phospho-(1'-sn-glycero-3'-phosphate) + CMP + H(+)</text>
        <dbReference type="Rhea" id="RHEA:12593"/>
        <dbReference type="ChEBI" id="CHEBI:15378"/>
        <dbReference type="ChEBI" id="CHEBI:57597"/>
        <dbReference type="ChEBI" id="CHEBI:58332"/>
        <dbReference type="ChEBI" id="CHEBI:60110"/>
        <dbReference type="ChEBI" id="CHEBI:60377"/>
        <dbReference type="EC" id="2.7.8.5"/>
    </reaction>
</comment>
<evidence type="ECO:0000256" key="6">
    <source>
        <dbReference type="ARBA" id="ARBA00022516"/>
    </source>
</evidence>
<reference evidence="18 19" key="1">
    <citation type="submission" date="2015-11" db="EMBL/GenBank/DDBJ databases">
        <authorList>
            <person name="Varghese N."/>
        </authorList>
    </citation>
    <scope>NUCLEOTIDE SEQUENCE [LARGE SCALE GENOMIC DNA]</scope>
    <source>
        <strain evidence="18 19">JGI-24</strain>
    </source>
</reference>